<feature type="transmembrane region" description="Helical" evidence="1">
    <location>
        <begin position="12"/>
        <end position="37"/>
    </location>
</feature>
<name>A0A9D7QKS4_9RHOO</name>
<feature type="transmembrane region" description="Helical" evidence="1">
    <location>
        <begin position="58"/>
        <end position="81"/>
    </location>
</feature>
<dbReference type="Proteomes" id="UP000808146">
    <property type="component" value="Unassembled WGS sequence"/>
</dbReference>
<reference evidence="2" key="1">
    <citation type="submission" date="2020-10" db="EMBL/GenBank/DDBJ databases">
        <title>Connecting structure to function with the recovery of over 1000 high-quality activated sludge metagenome-assembled genomes encoding full-length rRNA genes using long-read sequencing.</title>
        <authorList>
            <person name="Singleton C.M."/>
            <person name="Petriglieri F."/>
            <person name="Kristensen J.M."/>
            <person name="Kirkegaard R.H."/>
            <person name="Michaelsen T.Y."/>
            <person name="Andersen M.H."/>
            <person name="Karst S.M."/>
            <person name="Dueholm M.S."/>
            <person name="Nielsen P.H."/>
            <person name="Albertsen M."/>
        </authorList>
    </citation>
    <scope>NUCLEOTIDE SEQUENCE</scope>
    <source>
        <strain evidence="2">OdNE_18-Q3-R46-58_BAT3C.305</strain>
    </source>
</reference>
<accession>A0A9D7QKS4</accession>
<feature type="transmembrane region" description="Helical" evidence="1">
    <location>
        <begin position="252"/>
        <end position="275"/>
    </location>
</feature>
<feature type="transmembrane region" description="Helical" evidence="1">
    <location>
        <begin position="295"/>
        <end position="323"/>
    </location>
</feature>
<evidence type="ECO:0000256" key="1">
    <source>
        <dbReference type="SAM" id="Phobius"/>
    </source>
</evidence>
<protein>
    <recommendedName>
        <fullName evidence="4">AI-2E family transporter</fullName>
    </recommendedName>
</protein>
<proteinExistence type="predicted"/>
<dbReference type="EMBL" id="JADKBR010000014">
    <property type="protein sequence ID" value="MBK8890732.1"/>
    <property type="molecule type" value="Genomic_DNA"/>
</dbReference>
<keyword evidence="1" id="KW-1133">Transmembrane helix</keyword>
<comment type="caution">
    <text evidence="2">The sequence shown here is derived from an EMBL/GenBank/DDBJ whole genome shotgun (WGS) entry which is preliminary data.</text>
</comment>
<evidence type="ECO:0000313" key="3">
    <source>
        <dbReference type="Proteomes" id="UP000808146"/>
    </source>
</evidence>
<evidence type="ECO:0008006" key="4">
    <source>
        <dbReference type="Google" id="ProtNLM"/>
    </source>
</evidence>
<keyword evidence="1" id="KW-0812">Transmembrane</keyword>
<feature type="transmembrane region" description="Helical" evidence="1">
    <location>
        <begin position="227"/>
        <end position="245"/>
    </location>
</feature>
<feature type="transmembrane region" description="Helical" evidence="1">
    <location>
        <begin position="202"/>
        <end position="221"/>
    </location>
</feature>
<feature type="transmembrane region" description="Helical" evidence="1">
    <location>
        <begin position="146"/>
        <end position="165"/>
    </location>
</feature>
<keyword evidence="1" id="KW-0472">Membrane</keyword>
<evidence type="ECO:0000313" key="2">
    <source>
        <dbReference type="EMBL" id="MBK8890732.1"/>
    </source>
</evidence>
<dbReference type="AlphaFoldDB" id="A0A9D7QKS4"/>
<organism evidence="2 3">
    <name type="scientific">Candidatus Dechloromonas phosphorivorans</name>
    <dbReference type="NCBI Taxonomy" id="2899244"/>
    <lineage>
        <taxon>Bacteria</taxon>
        <taxon>Pseudomonadati</taxon>
        <taxon>Pseudomonadota</taxon>
        <taxon>Betaproteobacteria</taxon>
        <taxon>Rhodocyclales</taxon>
        <taxon>Azonexaceae</taxon>
        <taxon>Dechloromonas</taxon>
    </lineage>
</organism>
<sequence length="334" mass="34971">MKPTPVQTASYLIAVAILLGTVHLKLVSALFAGMLVYTLIHKLAPLLARLFSGRAARIAATAIVAAVVVAAVSAGAFALLYHLKSGDTAGLPQLWARMAEIIDGANATLPAWITERLPASGDEIKVAVVTWLQAHSAEVRGVGKEVGVTVVHILIGGILGAMIAVSASSEAPDRKPLAKALRERAAVFHDAFGRVVIGQGKISLINTTLTGIYLAIILPAAGVHLPFIKTMLAVTLIVGILPVVGNLISNTVIVVVSASVSFSAALASLVFLVLLHKGEYFLSAKILGHQVSARAWEMLLAMLVMEAAFGVPGIAVAPVFYAYMRAELMRAKLV</sequence>
<gene>
    <name evidence="2" type="ORF">IPN75_10225</name>
</gene>